<dbReference type="PANTHER" id="PTHR23132:SF23">
    <property type="entry name" value="D-ALANINE--D-ALANINE LIGASE B"/>
    <property type="match status" value="1"/>
</dbReference>
<proteinExistence type="inferred from homology"/>
<dbReference type="GO" id="GO:0046872">
    <property type="term" value="F:metal ion binding"/>
    <property type="evidence" value="ECO:0007669"/>
    <property type="project" value="InterPro"/>
</dbReference>
<evidence type="ECO:0000256" key="3">
    <source>
        <dbReference type="ARBA" id="ARBA00022490"/>
    </source>
</evidence>
<evidence type="ECO:0000256" key="1">
    <source>
        <dbReference type="ARBA" id="ARBA00004496"/>
    </source>
</evidence>
<dbReference type="GO" id="GO:0008716">
    <property type="term" value="F:D-alanine-D-alanine ligase activity"/>
    <property type="evidence" value="ECO:0007669"/>
    <property type="project" value="InterPro"/>
</dbReference>
<dbReference type="AlphaFoldDB" id="A0A2I1CF49"/>
<evidence type="ECO:0000256" key="7">
    <source>
        <dbReference type="ARBA" id="ARBA00022960"/>
    </source>
</evidence>
<evidence type="ECO:0000256" key="8">
    <source>
        <dbReference type="ARBA" id="ARBA00022984"/>
    </source>
</evidence>
<dbReference type="SUPFAM" id="SSF56059">
    <property type="entry name" value="Glutathione synthetase ATP-binding domain-like"/>
    <property type="match status" value="1"/>
</dbReference>
<dbReference type="Proteomes" id="UP000234474">
    <property type="component" value="Unassembled WGS sequence"/>
</dbReference>
<gene>
    <name evidence="11" type="ORF">P174DRAFT_459691</name>
</gene>
<dbReference type="GO" id="GO:0008360">
    <property type="term" value="P:regulation of cell shape"/>
    <property type="evidence" value="ECO:0007669"/>
    <property type="project" value="UniProtKB-KW"/>
</dbReference>
<dbReference type="GO" id="GO:0005737">
    <property type="term" value="C:cytoplasm"/>
    <property type="evidence" value="ECO:0007669"/>
    <property type="project" value="UniProtKB-SubCell"/>
</dbReference>
<evidence type="ECO:0000313" key="11">
    <source>
        <dbReference type="EMBL" id="PKX96249.1"/>
    </source>
</evidence>
<keyword evidence="4" id="KW-0436">Ligase</keyword>
<accession>A0A2I1CF49</accession>
<dbReference type="Gene3D" id="3.30.470.20">
    <property type="entry name" value="ATP-grasp fold, B domain"/>
    <property type="match status" value="1"/>
</dbReference>
<dbReference type="InterPro" id="IPR011095">
    <property type="entry name" value="Dala_Dala_lig_C"/>
</dbReference>
<keyword evidence="12" id="KW-1185">Reference proteome</keyword>
<evidence type="ECO:0000256" key="2">
    <source>
        <dbReference type="ARBA" id="ARBA00010871"/>
    </source>
</evidence>
<dbReference type="VEuPathDB" id="FungiDB:P174DRAFT_459691"/>
<keyword evidence="3" id="KW-0963">Cytoplasm</keyword>
<dbReference type="Pfam" id="PF07478">
    <property type="entry name" value="Dala_Dala_lig_C"/>
    <property type="match status" value="1"/>
</dbReference>
<protein>
    <submittedName>
        <fullName evidence="11">Glutathione synthetase ATP-binding domain-like protein</fullName>
    </submittedName>
</protein>
<dbReference type="STRING" id="1392255.A0A2I1CF49"/>
<evidence type="ECO:0000313" key="12">
    <source>
        <dbReference type="Proteomes" id="UP000234474"/>
    </source>
</evidence>
<dbReference type="GO" id="GO:0005524">
    <property type="term" value="F:ATP binding"/>
    <property type="evidence" value="ECO:0007669"/>
    <property type="project" value="UniProtKB-UniRule"/>
</dbReference>
<comment type="caution">
    <text evidence="11">The sequence shown here is derived from an EMBL/GenBank/DDBJ whole genome shotgun (WGS) entry which is preliminary data.</text>
</comment>
<keyword evidence="5 9" id="KW-0547">Nucleotide-binding</keyword>
<dbReference type="InterPro" id="IPR000291">
    <property type="entry name" value="D-Ala_lig_Van_CS"/>
</dbReference>
<evidence type="ECO:0000256" key="4">
    <source>
        <dbReference type="ARBA" id="ARBA00022598"/>
    </source>
</evidence>
<dbReference type="PROSITE" id="PS50975">
    <property type="entry name" value="ATP_GRASP"/>
    <property type="match status" value="1"/>
</dbReference>
<dbReference type="RefSeq" id="XP_024684844.1">
    <property type="nucleotide sequence ID" value="XM_024829786.1"/>
</dbReference>
<evidence type="ECO:0000256" key="5">
    <source>
        <dbReference type="ARBA" id="ARBA00022741"/>
    </source>
</evidence>
<keyword evidence="6 9" id="KW-0067">ATP-binding</keyword>
<dbReference type="OMA" id="RWDLVFN"/>
<comment type="similarity">
    <text evidence="2">Belongs to the D-alanine--D-alanine ligase family.</text>
</comment>
<dbReference type="InterPro" id="IPR011761">
    <property type="entry name" value="ATP-grasp"/>
</dbReference>
<dbReference type="OrthoDB" id="2013972at2759"/>
<evidence type="ECO:0000256" key="9">
    <source>
        <dbReference type="PROSITE-ProRule" id="PRU00409"/>
    </source>
</evidence>
<sequence length="341" mass="37802">MTAGNLRIAFVHLELFGPEDGIIRMAHENEAVAITSTLESLGHEEIQVPGMESLLKSIVTGKYREWDLAFNISHGLHGKANDAQVPGILEAYQITSTFSDAGTLALCQDKSKANLFWFKIMLEHYEISTAPFAVDKRQLKNSHHAKSLSSYPWFVKPNIEAFSKGVVPSNRDQTPEELESAIKVLRQKFPQRDILVETFLPGQEFTVGILGTGCQARVIGMATFTWKQANTQSSHQLIDFHLHGRSNVIDGLAEKVIVDINHPGVKKVCEISLRAWNALGCRDGGRVDIRLDGESKPHVLEINPIPGLWNGISFSKLLESIVDNALDRKEITCCTHIIATS</sequence>
<dbReference type="PROSITE" id="PS00844">
    <property type="entry name" value="DALA_DALA_LIGASE_2"/>
    <property type="match status" value="1"/>
</dbReference>
<dbReference type="PANTHER" id="PTHR23132">
    <property type="entry name" value="D-ALANINE--D-ALANINE LIGASE"/>
    <property type="match status" value="1"/>
</dbReference>
<keyword evidence="8" id="KW-0573">Peptidoglycan synthesis</keyword>
<feature type="domain" description="ATP-grasp" evidence="10">
    <location>
        <begin position="119"/>
        <end position="331"/>
    </location>
</feature>
<dbReference type="EMBL" id="MSZS01000003">
    <property type="protein sequence ID" value="PKX96249.1"/>
    <property type="molecule type" value="Genomic_DNA"/>
</dbReference>
<reference evidence="12" key="1">
    <citation type="journal article" date="2018" name="Proc. Natl. Acad. Sci. U.S.A.">
        <title>Linking secondary metabolites to gene clusters through genome sequencing of six diverse Aspergillus species.</title>
        <authorList>
            <person name="Kaerboelling I."/>
            <person name="Vesth T.C."/>
            <person name="Frisvad J.C."/>
            <person name="Nybo J.L."/>
            <person name="Theobald S."/>
            <person name="Kuo A."/>
            <person name="Bowyer P."/>
            <person name="Matsuda Y."/>
            <person name="Mondo S."/>
            <person name="Lyhne E.K."/>
            <person name="Kogle M.E."/>
            <person name="Clum A."/>
            <person name="Lipzen A."/>
            <person name="Salamov A."/>
            <person name="Ngan C.Y."/>
            <person name="Daum C."/>
            <person name="Chiniquy J."/>
            <person name="Barry K."/>
            <person name="LaButti K."/>
            <person name="Haridas S."/>
            <person name="Simmons B.A."/>
            <person name="Magnuson J.K."/>
            <person name="Mortensen U.H."/>
            <person name="Larsen T.O."/>
            <person name="Grigoriev I.V."/>
            <person name="Baker S.E."/>
            <person name="Andersen M.R."/>
        </authorList>
    </citation>
    <scope>NUCLEOTIDE SEQUENCE [LARGE SCALE GENOMIC DNA]</scope>
    <source>
        <strain evidence="12">IBT 16806</strain>
    </source>
</reference>
<keyword evidence="7" id="KW-0133">Cell shape</keyword>
<dbReference type="GeneID" id="36537112"/>
<dbReference type="Gene3D" id="3.40.50.20">
    <property type="match status" value="1"/>
</dbReference>
<evidence type="ECO:0000256" key="6">
    <source>
        <dbReference type="ARBA" id="ARBA00022840"/>
    </source>
</evidence>
<comment type="subcellular location">
    <subcellularLocation>
        <location evidence="1">Cytoplasm</location>
    </subcellularLocation>
</comment>
<organism evidence="11 12">
    <name type="scientific">Aspergillus novofumigatus (strain IBT 16806)</name>
    <dbReference type="NCBI Taxonomy" id="1392255"/>
    <lineage>
        <taxon>Eukaryota</taxon>
        <taxon>Fungi</taxon>
        <taxon>Dikarya</taxon>
        <taxon>Ascomycota</taxon>
        <taxon>Pezizomycotina</taxon>
        <taxon>Eurotiomycetes</taxon>
        <taxon>Eurotiomycetidae</taxon>
        <taxon>Eurotiales</taxon>
        <taxon>Aspergillaceae</taxon>
        <taxon>Aspergillus</taxon>
        <taxon>Aspergillus subgen. Fumigati</taxon>
    </lineage>
</organism>
<name>A0A2I1CF49_ASPN1</name>
<evidence type="ECO:0000259" key="10">
    <source>
        <dbReference type="PROSITE" id="PS50975"/>
    </source>
</evidence>